<dbReference type="PROSITE" id="PS50808">
    <property type="entry name" value="ZF_BED"/>
    <property type="match status" value="1"/>
</dbReference>
<dbReference type="InterPro" id="IPR051095">
    <property type="entry name" value="Dros_DevTransReg"/>
</dbReference>
<keyword evidence="2 5" id="KW-0863">Zinc-finger</keyword>
<dbReference type="SMART" id="SM00225">
    <property type="entry name" value="BTB"/>
    <property type="match status" value="1"/>
</dbReference>
<evidence type="ECO:0000256" key="3">
    <source>
        <dbReference type="ARBA" id="ARBA00022833"/>
    </source>
</evidence>
<dbReference type="PROSITE" id="PS50097">
    <property type="entry name" value="BTB"/>
    <property type="match status" value="1"/>
</dbReference>
<feature type="region of interest" description="Disordered" evidence="6">
    <location>
        <begin position="186"/>
        <end position="251"/>
    </location>
</feature>
<dbReference type="GO" id="GO:0005634">
    <property type="term" value="C:nucleus"/>
    <property type="evidence" value="ECO:0007669"/>
    <property type="project" value="TreeGrafter"/>
</dbReference>
<keyword evidence="4" id="KW-0539">Nucleus</keyword>
<dbReference type="EMBL" id="CAXIEN010000458">
    <property type="protein sequence ID" value="CAL1298263.1"/>
    <property type="molecule type" value="Genomic_DNA"/>
</dbReference>
<dbReference type="PANTHER" id="PTHR23110:SF109">
    <property type="entry name" value="FI07618P-RELATED"/>
    <property type="match status" value="1"/>
</dbReference>
<dbReference type="InterPro" id="IPR000210">
    <property type="entry name" value="BTB/POZ_dom"/>
</dbReference>
<accession>A0AAV2BSE8</accession>
<dbReference type="CDD" id="cd18315">
    <property type="entry name" value="BTB_POZ_BAB-like"/>
    <property type="match status" value="1"/>
</dbReference>
<evidence type="ECO:0000256" key="2">
    <source>
        <dbReference type="ARBA" id="ARBA00022771"/>
    </source>
</evidence>
<evidence type="ECO:0000259" key="7">
    <source>
        <dbReference type="PROSITE" id="PS50097"/>
    </source>
</evidence>
<keyword evidence="1" id="KW-0479">Metal-binding</keyword>
<evidence type="ECO:0000256" key="5">
    <source>
        <dbReference type="PROSITE-ProRule" id="PRU00027"/>
    </source>
</evidence>
<dbReference type="InterPro" id="IPR036236">
    <property type="entry name" value="Znf_C2H2_sf"/>
</dbReference>
<dbReference type="Gene3D" id="3.30.710.10">
    <property type="entry name" value="Potassium Channel Kv1.1, Chain A"/>
    <property type="match status" value="1"/>
</dbReference>
<protein>
    <recommendedName>
        <fullName evidence="11">BTB domain-containing protein</fullName>
    </recommendedName>
</protein>
<evidence type="ECO:0000259" key="8">
    <source>
        <dbReference type="PROSITE" id="PS50808"/>
    </source>
</evidence>
<sequence>MDYISLNSNNHNSNLVNSLDHFKAVNSFVDVTLVCEGHTVKAHKIILSAGSNVLHRLLLANPAKHPIIILAETRYDTLRMIMDFLYKGKTDVPRTELRKLLAVAATFEINELKRLCEENLANQQTERERDSHPRSKSPPRKKRQSSDSDILCDAVFPKRESSSSPCTLEEPTVSEGAAFCPQIAGARSLNETPSTDSQDESEKKDASTECDIQPLKELENNLVPREAPRVKVKPRYIEKSDDSETDSQSKSSFLQRKRRAIVWKYYTVLNDNYAVCKICRNKLSYKTTISNLTKHIMKKHRQFDPKHPPRLPDLPLLTIQSQQLELFEEIDFNSVEEEAAGDQDGEQYEDALEEGIPSTSTPCILKIT</sequence>
<evidence type="ECO:0008006" key="11">
    <source>
        <dbReference type="Google" id="ProtNLM"/>
    </source>
</evidence>
<dbReference type="GO" id="GO:0008270">
    <property type="term" value="F:zinc ion binding"/>
    <property type="evidence" value="ECO:0007669"/>
    <property type="project" value="UniProtKB-KW"/>
</dbReference>
<dbReference type="GO" id="GO:0048666">
    <property type="term" value="P:neuron development"/>
    <property type="evidence" value="ECO:0007669"/>
    <property type="project" value="UniProtKB-ARBA"/>
</dbReference>
<dbReference type="Proteomes" id="UP001497382">
    <property type="component" value="Unassembled WGS sequence"/>
</dbReference>
<feature type="region of interest" description="Disordered" evidence="6">
    <location>
        <begin position="121"/>
        <end position="150"/>
    </location>
</feature>
<evidence type="ECO:0000256" key="6">
    <source>
        <dbReference type="SAM" id="MobiDB-lite"/>
    </source>
</evidence>
<keyword evidence="10" id="KW-1185">Reference proteome</keyword>
<dbReference type="Pfam" id="PF00651">
    <property type="entry name" value="BTB"/>
    <property type="match status" value="1"/>
</dbReference>
<keyword evidence="3" id="KW-0862">Zinc</keyword>
<name>A0AAV2BSE8_9ARAC</name>
<dbReference type="SMART" id="SM00614">
    <property type="entry name" value="ZnF_BED"/>
    <property type="match status" value="1"/>
</dbReference>
<evidence type="ECO:0000256" key="4">
    <source>
        <dbReference type="ARBA" id="ARBA00023242"/>
    </source>
</evidence>
<feature type="compositionally biased region" description="Basic residues" evidence="6">
    <location>
        <begin position="134"/>
        <end position="143"/>
    </location>
</feature>
<dbReference type="InterPro" id="IPR011333">
    <property type="entry name" value="SKP1/BTB/POZ_sf"/>
</dbReference>
<dbReference type="AlphaFoldDB" id="A0AAV2BSE8"/>
<reference evidence="9 10" key="1">
    <citation type="submission" date="2024-04" db="EMBL/GenBank/DDBJ databases">
        <authorList>
            <person name="Rising A."/>
            <person name="Reimegard J."/>
            <person name="Sonavane S."/>
            <person name="Akerstrom W."/>
            <person name="Nylinder S."/>
            <person name="Hedman E."/>
            <person name="Kallberg Y."/>
        </authorList>
    </citation>
    <scope>NUCLEOTIDE SEQUENCE [LARGE SCALE GENOMIC DNA]</scope>
</reference>
<dbReference type="PANTHER" id="PTHR23110">
    <property type="entry name" value="BTB DOMAIN TRANSCRIPTION FACTOR"/>
    <property type="match status" value="1"/>
</dbReference>
<feature type="domain" description="BTB" evidence="7">
    <location>
        <begin position="29"/>
        <end position="94"/>
    </location>
</feature>
<feature type="domain" description="BED-type" evidence="8">
    <location>
        <begin position="257"/>
        <end position="307"/>
    </location>
</feature>
<dbReference type="GO" id="GO:0006357">
    <property type="term" value="P:regulation of transcription by RNA polymerase II"/>
    <property type="evidence" value="ECO:0007669"/>
    <property type="project" value="TreeGrafter"/>
</dbReference>
<dbReference type="InterPro" id="IPR003656">
    <property type="entry name" value="Znf_BED"/>
</dbReference>
<gene>
    <name evidence="9" type="ORF">LARSCL_LOCUS20776</name>
</gene>
<dbReference type="SUPFAM" id="SSF57667">
    <property type="entry name" value="beta-beta-alpha zinc fingers"/>
    <property type="match status" value="1"/>
</dbReference>
<comment type="caution">
    <text evidence="9">The sequence shown here is derived from an EMBL/GenBank/DDBJ whole genome shotgun (WGS) entry which is preliminary data.</text>
</comment>
<proteinExistence type="predicted"/>
<evidence type="ECO:0000256" key="1">
    <source>
        <dbReference type="ARBA" id="ARBA00022723"/>
    </source>
</evidence>
<evidence type="ECO:0000313" key="10">
    <source>
        <dbReference type="Proteomes" id="UP001497382"/>
    </source>
</evidence>
<evidence type="ECO:0000313" key="9">
    <source>
        <dbReference type="EMBL" id="CAL1298263.1"/>
    </source>
</evidence>
<organism evidence="9 10">
    <name type="scientific">Larinioides sclopetarius</name>
    <dbReference type="NCBI Taxonomy" id="280406"/>
    <lineage>
        <taxon>Eukaryota</taxon>
        <taxon>Metazoa</taxon>
        <taxon>Ecdysozoa</taxon>
        <taxon>Arthropoda</taxon>
        <taxon>Chelicerata</taxon>
        <taxon>Arachnida</taxon>
        <taxon>Araneae</taxon>
        <taxon>Araneomorphae</taxon>
        <taxon>Entelegynae</taxon>
        <taxon>Araneoidea</taxon>
        <taxon>Araneidae</taxon>
        <taxon>Larinioides</taxon>
    </lineage>
</organism>
<dbReference type="Pfam" id="PF02892">
    <property type="entry name" value="zf-BED"/>
    <property type="match status" value="1"/>
</dbReference>
<dbReference type="GO" id="GO:0003677">
    <property type="term" value="F:DNA binding"/>
    <property type="evidence" value="ECO:0007669"/>
    <property type="project" value="InterPro"/>
</dbReference>
<dbReference type="SUPFAM" id="SSF54695">
    <property type="entry name" value="POZ domain"/>
    <property type="match status" value="1"/>
</dbReference>